<proteinExistence type="predicted"/>
<keyword evidence="3" id="KW-1185">Reference proteome</keyword>
<gene>
    <name evidence="2" type="ORF">HLB23_11945</name>
</gene>
<feature type="chain" id="PRO_5032436345" description="Secreted protein" evidence="1">
    <location>
        <begin position="32"/>
        <end position="114"/>
    </location>
</feature>
<dbReference type="Proteomes" id="UP000586827">
    <property type="component" value="Unassembled WGS sequence"/>
</dbReference>
<evidence type="ECO:0008006" key="4">
    <source>
        <dbReference type="Google" id="ProtNLM"/>
    </source>
</evidence>
<reference evidence="2 3" key="1">
    <citation type="submission" date="2020-05" db="EMBL/GenBank/DDBJ databases">
        <title>MicrobeNet Type strains.</title>
        <authorList>
            <person name="Nicholson A.C."/>
        </authorList>
    </citation>
    <scope>NUCLEOTIDE SEQUENCE [LARGE SCALE GENOMIC DNA]</scope>
    <source>
        <strain evidence="2 3">JCM 3224</strain>
    </source>
</reference>
<dbReference type="AlphaFoldDB" id="A0A849BWF7"/>
<organism evidence="2 3">
    <name type="scientific">Nocardia uniformis</name>
    <dbReference type="NCBI Taxonomy" id="53432"/>
    <lineage>
        <taxon>Bacteria</taxon>
        <taxon>Bacillati</taxon>
        <taxon>Actinomycetota</taxon>
        <taxon>Actinomycetes</taxon>
        <taxon>Mycobacteriales</taxon>
        <taxon>Nocardiaceae</taxon>
        <taxon>Nocardia</taxon>
    </lineage>
</organism>
<evidence type="ECO:0000313" key="2">
    <source>
        <dbReference type="EMBL" id="NNH70564.1"/>
    </source>
</evidence>
<dbReference type="RefSeq" id="WP_067522733.1">
    <property type="nucleotide sequence ID" value="NZ_JABELX010000004.1"/>
</dbReference>
<keyword evidence="1" id="KW-0732">Signal</keyword>
<sequence length="114" mass="12818">MGSIVKKMLVSASAATLLGAGVVMGAAPVQAQPWQPWHPGCAAHPVNNSAAFSTCHWPVRHQVKIECRHWWGWFGSSWATYERRGPVAWNGQHSWAHCDTPGTLQRWEVVTFWW</sequence>
<name>A0A849BWF7_9NOCA</name>
<dbReference type="EMBL" id="JABELX010000004">
    <property type="protein sequence ID" value="NNH70564.1"/>
    <property type="molecule type" value="Genomic_DNA"/>
</dbReference>
<evidence type="ECO:0000313" key="3">
    <source>
        <dbReference type="Proteomes" id="UP000586827"/>
    </source>
</evidence>
<comment type="caution">
    <text evidence="2">The sequence shown here is derived from an EMBL/GenBank/DDBJ whole genome shotgun (WGS) entry which is preliminary data.</text>
</comment>
<accession>A0A849BWF7</accession>
<feature type="signal peptide" evidence="1">
    <location>
        <begin position="1"/>
        <end position="31"/>
    </location>
</feature>
<protein>
    <recommendedName>
        <fullName evidence="4">Secreted protein</fullName>
    </recommendedName>
</protein>
<evidence type="ECO:0000256" key="1">
    <source>
        <dbReference type="SAM" id="SignalP"/>
    </source>
</evidence>